<keyword evidence="1" id="KW-0732">Signal</keyword>
<dbReference type="RefSeq" id="WP_273161210.1">
    <property type="nucleotide sequence ID" value="NZ_JABZSJ010000087.1"/>
</dbReference>
<dbReference type="AlphaFoldDB" id="A0A930N230"/>
<sequence length="405" mass="46573">MKKLLRLTMATIMLATTQVSTAQVKMAPNYFRADPAVYKYRMAQVVDWKGSEDEQTTKYIYDERGCLIREEYGMNKTPAVYVYNYSYDEKGYMIKKEEVALNTSNNFPVTSSRHIYKRDEHGYVTEYTRATHHGTEPDVNTLTEDVIMKFVYDDQMRLARVDIRQYDYPLDKIEENVGRICKVEYDDNGHVSCVSQIYPEGDELVWKEEFKYDEKGRRISIKKVPGPNYTVQDRLTWTWHYDDDGDIDEHGSSNGFQKEYVYDKTKLASETFMILEATEAEWALQGPLNCTLFKELPMEKFFSHAPVGETTDESEITYEPTGTASSINDIETTVKPLQTYVVRNQLMVNIPANLVGKTLQIFSATGACMRTIAANGSQATLNIENFAPGMYVVKIANQSVKFIKR</sequence>
<evidence type="ECO:0000313" key="2">
    <source>
        <dbReference type="EMBL" id="MBF1385257.1"/>
    </source>
</evidence>
<evidence type="ECO:0000256" key="1">
    <source>
        <dbReference type="SAM" id="SignalP"/>
    </source>
</evidence>
<dbReference type="InterPro" id="IPR026444">
    <property type="entry name" value="Secre_tail"/>
</dbReference>
<comment type="caution">
    <text evidence="2">The sequence shown here is derived from an EMBL/GenBank/DDBJ whole genome shotgun (WGS) entry which is preliminary data.</text>
</comment>
<dbReference type="NCBIfam" id="TIGR04183">
    <property type="entry name" value="Por_Secre_tail"/>
    <property type="match status" value="1"/>
</dbReference>
<accession>A0A930N230</accession>
<organism evidence="2 3">
    <name type="scientific">Prevotella aurantiaca</name>
    <dbReference type="NCBI Taxonomy" id="596085"/>
    <lineage>
        <taxon>Bacteria</taxon>
        <taxon>Pseudomonadati</taxon>
        <taxon>Bacteroidota</taxon>
        <taxon>Bacteroidia</taxon>
        <taxon>Bacteroidales</taxon>
        <taxon>Prevotellaceae</taxon>
        <taxon>Prevotella</taxon>
    </lineage>
</organism>
<gene>
    <name evidence="2" type="ORF">HXN26_10535</name>
</gene>
<feature type="chain" id="PRO_5037486119" evidence="1">
    <location>
        <begin position="23"/>
        <end position="405"/>
    </location>
</feature>
<evidence type="ECO:0000313" key="3">
    <source>
        <dbReference type="Proteomes" id="UP000771736"/>
    </source>
</evidence>
<feature type="signal peptide" evidence="1">
    <location>
        <begin position="1"/>
        <end position="22"/>
    </location>
</feature>
<name>A0A930N230_9BACT</name>
<protein>
    <submittedName>
        <fullName evidence="2">T9SS type A sorting domain-containing protein</fullName>
    </submittedName>
</protein>
<proteinExistence type="predicted"/>
<reference evidence="2" key="1">
    <citation type="submission" date="2020-04" db="EMBL/GenBank/DDBJ databases">
        <title>Deep metagenomics examines the oral microbiome during advanced dental caries in children, revealing novel taxa and co-occurrences with host molecules.</title>
        <authorList>
            <person name="Baker J.L."/>
            <person name="Morton J.T."/>
            <person name="Dinis M."/>
            <person name="Alvarez R."/>
            <person name="Tran N.C."/>
            <person name="Knight R."/>
            <person name="Edlund A."/>
        </authorList>
    </citation>
    <scope>NUCLEOTIDE SEQUENCE</scope>
    <source>
        <strain evidence="2">JCVI_44_bin.5</strain>
    </source>
</reference>
<dbReference type="EMBL" id="JABZSJ010000087">
    <property type="protein sequence ID" value="MBF1385257.1"/>
    <property type="molecule type" value="Genomic_DNA"/>
</dbReference>
<dbReference type="Proteomes" id="UP000771736">
    <property type="component" value="Unassembled WGS sequence"/>
</dbReference>
<dbReference type="Gene3D" id="2.180.10.10">
    <property type="entry name" value="RHS repeat-associated core"/>
    <property type="match status" value="1"/>
</dbReference>